<comment type="caution">
    <text evidence="2">The sequence shown here is derived from an EMBL/GenBank/DDBJ whole genome shotgun (WGS) entry which is preliminary data.</text>
</comment>
<evidence type="ECO:0000313" key="2">
    <source>
        <dbReference type="EMBL" id="KJZ12645.1"/>
    </source>
</evidence>
<feature type="chain" id="PRO_5002476000" description="PKD domain-containing protein" evidence="1">
    <location>
        <begin position="25"/>
        <end position="466"/>
    </location>
</feature>
<gene>
    <name evidence="2" type="ORF">TW77_02360</name>
</gene>
<keyword evidence="1" id="KW-0732">Signal</keyword>
<accession>A0A0F4QZF0</accession>
<sequence length="466" mass="52989">MKKLNFKKSVALICLGILGAKAQAIPLEKVRHCTTPTVLLPCLGKTQHEYRHWENNGVKHEVQKRTYIMRYNTPSANDTEHLVFIASGQRSLDGSSYQNFITGNTQNFDNQFSRTDNHVQTFSFSSNALPELVRNSGVYSPSNSFIASAWDSRFNWESQAYNKHRVVNAYYDWLKTKFKSSRLKSIYLAGHSRGGALVTRLAQRFKSEFPDIPLVLHLFDPVGNHVQQELVTDRFQRVKNPTTSEWQYWSYRADFNSLFPNKKNLRVLNQVGGKAFMPEWMDDAKKGIRSLADATPGTNSSANDGAWYFEGQSSRFSLFDAGTGADWYTQNWYHASHTEFASRDWATNVAFNHLMSSDVRTMIADYTNSRPPIPSCDGYVSRHDDNGATIRLTGSNFGGDNEIRDWRWQFNNGTTQNGTKNPTVQIDYWRFSGYRLEATLQVTSHSGKTASTTCSITLPSIKNPPR</sequence>
<name>A0A0F4QZF0_9GAMM</name>
<dbReference type="RefSeq" id="WP_046003376.1">
    <property type="nucleotide sequence ID" value="NZ_JXYA01000004.1"/>
</dbReference>
<dbReference type="AlphaFoldDB" id="A0A0F4QZF0"/>
<dbReference type="InterPro" id="IPR013783">
    <property type="entry name" value="Ig-like_fold"/>
</dbReference>
<reference evidence="2 3" key="1">
    <citation type="journal article" date="2015" name="BMC Genomics">
        <title>Genome mining reveals unlocked bioactive potential of marine Gram-negative bacteria.</title>
        <authorList>
            <person name="Machado H."/>
            <person name="Sonnenschein E.C."/>
            <person name="Melchiorsen J."/>
            <person name="Gram L."/>
        </authorList>
    </citation>
    <scope>NUCLEOTIDE SEQUENCE [LARGE SCALE GENOMIC DNA]</scope>
    <source>
        <strain evidence="2 3">S2471</strain>
    </source>
</reference>
<evidence type="ECO:0008006" key="4">
    <source>
        <dbReference type="Google" id="ProtNLM"/>
    </source>
</evidence>
<dbReference type="PATRIC" id="fig|43658.5.peg.491"/>
<protein>
    <recommendedName>
        <fullName evidence="4">PKD domain-containing protein</fullName>
    </recommendedName>
</protein>
<dbReference type="Gene3D" id="2.60.40.10">
    <property type="entry name" value="Immunoglobulins"/>
    <property type="match status" value="1"/>
</dbReference>
<evidence type="ECO:0000313" key="3">
    <source>
        <dbReference type="Proteomes" id="UP000033452"/>
    </source>
</evidence>
<keyword evidence="3" id="KW-1185">Reference proteome</keyword>
<dbReference type="SUPFAM" id="SSF53474">
    <property type="entry name" value="alpha/beta-Hydrolases"/>
    <property type="match status" value="1"/>
</dbReference>
<evidence type="ECO:0000256" key="1">
    <source>
        <dbReference type="SAM" id="SignalP"/>
    </source>
</evidence>
<feature type="signal peptide" evidence="1">
    <location>
        <begin position="1"/>
        <end position="24"/>
    </location>
</feature>
<dbReference type="Gene3D" id="3.40.50.1820">
    <property type="entry name" value="alpha/beta hydrolase"/>
    <property type="match status" value="1"/>
</dbReference>
<dbReference type="EMBL" id="JXYA01000004">
    <property type="protein sequence ID" value="KJZ12645.1"/>
    <property type="molecule type" value="Genomic_DNA"/>
</dbReference>
<proteinExistence type="predicted"/>
<organism evidence="2 3">
    <name type="scientific">Pseudoalteromonas rubra</name>
    <dbReference type="NCBI Taxonomy" id="43658"/>
    <lineage>
        <taxon>Bacteria</taxon>
        <taxon>Pseudomonadati</taxon>
        <taxon>Pseudomonadota</taxon>
        <taxon>Gammaproteobacteria</taxon>
        <taxon>Alteromonadales</taxon>
        <taxon>Pseudoalteromonadaceae</taxon>
        <taxon>Pseudoalteromonas</taxon>
    </lineage>
</organism>
<dbReference type="OrthoDB" id="7064196at2"/>
<dbReference type="InterPro" id="IPR029058">
    <property type="entry name" value="AB_hydrolase_fold"/>
</dbReference>
<dbReference type="Proteomes" id="UP000033452">
    <property type="component" value="Unassembled WGS sequence"/>
</dbReference>